<dbReference type="EMBL" id="LGRX02010067">
    <property type="protein sequence ID" value="KAK3271014.1"/>
    <property type="molecule type" value="Genomic_DNA"/>
</dbReference>
<dbReference type="AlphaFoldDB" id="A0AAE0G3T3"/>
<accession>A0AAE0G3T3</accession>
<gene>
    <name evidence="1" type="ORF">CYMTET_20620</name>
</gene>
<name>A0AAE0G3T3_9CHLO</name>
<proteinExistence type="predicted"/>
<protein>
    <submittedName>
        <fullName evidence="1">Uncharacterized protein</fullName>
    </submittedName>
</protein>
<dbReference type="Proteomes" id="UP001190700">
    <property type="component" value="Unassembled WGS sequence"/>
</dbReference>
<sequence length="299" mass="34129">MVTEKFPTPVNNSVFDCGHEDGTALKDIMLSLWDKIIDGQQRLWLEAEGVIPETVHNESVETTIRGWIVGAERHYEDVVLEVAFSQKTYQSLRDFVGTYHPTFIRMTHFDSQKDCPGFMVLPNTYSNTRSIDTRITEYTVACAFIALIDLTLHFTQHYRTQHRGIIRKRLEAQRLRSVVCNDRDGDQRAWSAEFVDCERIRDVSEDDALLLPAISRAIENTADDVAFLARLCARGALREICDNALLAFVTGVFGCASALVLLRMQRLILPHPSRPGLPAYDVVHDHRRIEPHWALVHQQ</sequence>
<comment type="caution">
    <text evidence="1">The sequence shown here is derived from an EMBL/GenBank/DDBJ whole genome shotgun (WGS) entry which is preliminary data.</text>
</comment>
<evidence type="ECO:0000313" key="2">
    <source>
        <dbReference type="Proteomes" id="UP001190700"/>
    </source>
</evidence>
<keyword evidence="2" id="KW-1185">Reference proteome</keyword>
<reference evidence="1 2" key="1">
    <citation type="journal article" date="2015" name="Genome Biol. Evol.">
        <title>Comparative Genomics of a Bacterivorous Green Alga Reveals Evolutionary Causalities and Consequences of Phago-Mixotrophic Mode of Nutrition.</title>
        <authorList>
            <person name="Burns J.A."/>
            <person name="Paasch A."/>
            <person name="Narechania A."/>
            <person name="Kim E."/>
        </authorList>
    </citation>
    <scope>NUCLEOTIDE SEQUENCE [LARGE SCALE GENOMIC DNA]</scope>
    <source>
        <strain evidence="1 2">PLY_AMNH</strain>
    </source>
</reference>
<organism evidence="1 2">
    <name type="scientific">Cymbomonas tetramitiformis</name>
    <dbReference type="NCBI Taxonomy" id="36881"/>
    <lineage>
        <taxon>Eukaryota</taxon>
        <taxon>Viridiplantae</taxon>
        <taxon>Chlorophyta</taxon>
        <taxon>Pyramimonadophyceae</taxon>
        <taxon>Pyramimonadales</taxon>
        <taxon>Pyramimonadaceae</taxon>
        <taxon>Cymbomonas</taxon>
    </lineage>
</organism>
<evidence type="ECO:0000313" key="1">
    <source>
        <dbReference type="EMBL" id="KAK3271014.1"/>
    </source>
</evidence>